<dbReference type="InterPro" id="IPR025711">
    <property type="entry name" value="PepSY"/>
</dbReference>
<evidence type="ECO:0000259" key="2">
    <source>
        <dbReference type="Pfam" id="PF13670"/>
    </source>
</evidence>
<proteinExistence type="predicted"/>
<gene>
    <name evidence="3" type="ORF">SFSGTM_20130</name>
</gene>
<accession>A0A809RIH2</accession>
<dbReference type="EMBL" id="AP021881">
    <property type="protein sequence ID" value="BBP01305.1"/>
    <property type="molecule type" value="Genomic_DNA"/>
</dbReference>
<reference evidence="4" key="1">
    <citation type="submission" date="2019-11" db="EMBL/GenBank/DDBJ databases">
        <title>Isolation and characterization of a novel species in the genus Sulfuriferula.</title>
        <authorList>
            <person name="Mochizuki J."/>
            <person name="Kojima H."/>
            <person name="Fukui M."/>
        </authorList>
    </citation>
    <scope>NUCLEOTIDE SEQUENCE [LARGE SCALE GENOMIC DNA]</scope>
    <source>
        <strain evidence="4">SGTM</strain>
    </source>
</reference>
<evidence type="ECO:0000313" key="3">
    <source>
        <dbReference type="EMBL" id="BBP01305.1"/>
    </source>
</evidence>
<sequence length="89" mass="9993">MKYISLSAILFTLLTSVAHADADCVAHPKESWIPESKIKQALIDEGYSIKVFKVDGNCYEMYGYNKAGKRAEIYFDTQSGKPVKAEIEK</sequence>
<name>A0A809RIH2_9PROT</name>
<keyword evidence="4" id="KW-1185">Reference proteome</keyword>
<feature type="chain" id="PRO_5033019136" description="PepSY domain-containing protein" evidence="1">
    <location>
        <begin position="21"/>
        <end position="89"/>
    </location>
</feature>
<dbReference type="AlphaFoldDB" id="A0A809RIH2"/>
<dbReference type="KEGG" id="sniv:SFSGTM_20130"/>
<organism evidence="3 4">
    <name type="scientific">Sulfuriferula nivalis</name>
    <dbReference type="NCBI Taxonomy" id="2675298"/>
    <lineage>
        <taxon>Bacteria</taxon>
        <taxon>Pseudomonadati</taxon>
        <taxon>Pseudomonadota</taxon>
        <taxon>Betaproteobacteria</taxon>
        <taxon>Nitrosomonadales</taxon>
        <taxon>Sulfuricellaceae</taxon>
        <taxon>Sulfuriferula</taxon>
    </lineage>
</organism>
<protein>
    <recommendedName>
        <fullName evidence="2">PepSY domain-containing protein</fullName>
    </recommendedName>
</protein>
<dbReference type="RefSeq" id="WP_162085104.1">
    <property type="nucleotide sequence ID" value="NZ_AP021881.1"/>
</dbReference>
<dbReference type="Pfam" id="PF13670">
    <property type="entry name" value="PepSY_2"/>
    <property type="match status" value="1"/>
</dbReference>
<feature type="signal peptide" evidence="1">
    <location>
        <begin position="1"/>
        <end position="20"/>
    </location>
</feature>
<dbReference type="Proteomes" id="UP000463939">
    <property type="component" value="Chromosome"/>
</dbReference>
<feature type="domain" description="PepSY" evidence="2">
    <location>
        <begin position="7"/>
        <end position="85"/>
    </location>
</feature>
<keyword evidence="1" id="KW-0732">Signal</keyword>
<evidence type="ECO:0000256" key="1">
    <source>
        <dbReference type="SAM" id="SignalP"/>
    </source>
</evidence>
<evidence type="ECO:0000313" key="4">
    <source>
        <dbReference type="Proteomes" id="UP000463939"/>
    </source>
</evidence>